<dbReference type="GO" id="GO:0016757">
    <property type="term" value="F:glycosyltransferase activity"/>
    <property type="evidence" value="ECO:0007669"/>
    <property type="project" value="UniProtKB-KW"/>
</dbReference>
<dbReference type="InterPro" id="IPR029057">
    <property type="entry name" value="PRTase-like"/>
</dbReference>
<evidence type="ECO:0000313" key="3">
    <source>
        <dbReference type="Proteomes" id="UP001589627"/>
    </source>
</evidence>
<evidence type="ECO:0000259" key="1">
    <source>
        <dbReference type="Pfam" id="PF00156"/>
    </source>
</evidence>
<accession>A0ABV5YRR2</accession>
<name>A0ABV5YRR2_9ACTN</name>
<feature type="domain" description="Phosphoribosyltransferase" evidence="1">
    <location>
        <begin position="5"/>
        <end position="47"/>
    </location>
</feature>
<gene>
    <name evidence="2" type="ORF">ACFFNX_31230</name>
</gene>
<dbReference type="Pfam" id="PF00156">
    <property type="entry name" value="Pribosyltran"/>
    <property type="match status" value="1"/>
</dbReference>
<keyword evidence="2" id="KW-0328">Glycosyltransferase</keyword>
<reference evidence="2 3" key="1">
    <citation type="submission" date="2024-09" db="EMBL/GenBank/DDBJ databases">
        <authorList>
            <person name="Sun Q."/>
            <person name="Mori K."/>
        </authorList>
    </citation>
    <scope>NUCLEOTIDE SEQUENCE [LARGE SCALE GENOMIC DNA]</scope>
    <source>
        <strain evidence="2 3">TBRC 0563</strain>
    </source>
</reference>
<proteinExistence type="predicted"/>
<dbReference type="SUPFAM" id="SSF53271">
    <property type="entry name" value="PRTase-like"/>
    <property type="match status" value="1"/>
</dbReference>
<dbReference type="Proteomes" id="UP001589627">
    <property type="component" value="Unassembled WGS sequence"/>
</dbReference>
<keyword evidence="2" id="KW-0808">Transferase</keyword>
<dbReference type="Gene3D" id="3.40.50.2020">
    <property type="match status" value="1"/>
</dbReference>
<evidence type="ECO:0000313" key="2">
    <source>
        <dbReference type="EMBL" id="MFB9836657.1"/>
    </source>
</evidence>
<keyword evidence="3" id="KW-1185">Reference proteome</keyword>
<protein>
    <submittedName>
        <fullName evidence="2">Phosphoribosyltransferase family protein</fullName>
    </submittedName>
</protein>
<organism evidence="2 3">
    <name type="scientific">Actinoallomurus acaciae</name>
    <dbReference type="NCBI Taxonomy" id="502577"/>
    <lineage>
        <taxon>Bacteria</taxon>
        <taxon>Bacillati</taxon>
        <taxon>Actinomycetota</taxon>
        <taxon>Actinomycetes</taxon>
        <taxon>Streptosporangiales</taxon>
        <taxon>Thermomonosporaceae</taxon>
        <taxon>Actinoallomurus</taxon>
    </lineage>
</organism>
<dbReference type="InterPro" id="IPR000836">
    <property type="entry name" value="PRTase_dom"/>
</dbReference>
<sequence length="60" mass="6355">MQSRLDLRGWRVIIVDDVITTGATLAEAARALREAGAEVPACAVIAATQRHSGGRGDQPR</sequence>
<comment type="caution">
    <text evidence="2">The sequence shown here is derived from an EMBL/GenBank/DDBJ whole genome shotgun (WGS) entry which is preliminary data.</text>
</comment>
<dbReference type="EMBL" id="JBHLZP010000298">
    <property type="protein sequence ID" value="MFB9836657.1"/>
    <property type="molecule type" value="Genomic_DNA"/>
</dbReference>
<dbReference type="CDD" id="cd06223">
    <property type="entry name" value="PRTases_typeI"/>
    <property type="match status" value="1"/>
</dbReference>
<dbReference type="RefSeq" id="WP_378209470.1">
    <property type="nucleotide sequence ID" value="NZ_JBHLZP010000298.1"/>
</dbReference>